<keyword evidence="2" id="KW-1185">Reference proteome</keyword>
<dbReference type="EnsemblMetazoa" id="CJA13841.1">
    <property type="protein sequence ID" value="CJA13841.1"/>
    <property type="gene ID" value="WBGene00133045"/>
</dbReference>
<dbReference type="Proteomes" id="UP000005237">
    <property type="component" value="Unassembled WGS sequence"/>
</dbReference>
<name>A0A8R1DW32_CAEJA</name>
<sequence>MSELQVSYDAGCTQELIEDAVRNAVPQFVFCSNIISKHRIEPDDIVVLADHKMATFWYAHVSMTTANFHHFFHLNIGDYLVSFPPHTEPTYFHIYHSHVFSVSKIQAAGIPIMLPDNVVPNPNESDVDAYMRIYSPNGRLVGENIGVHHHYKNNILDKMSEPILDLAYRAMNQLRCVEVLRPTNAGGLQLTAAIVTGTSHDFLRLKIAGEERHIFLHYK</sequence>
<reference evidence="1" key="2">
    <citation type="submission" date="2022-06" db="UniProtKB">
        <authorList>
            <consortium name="EnsemblMetazoa"/>
        </authorList>
    </citation>
    <scope>IDENTIFICATION</scope>
    <source>
        <strain evidence="1">DF5081</strain>
    </source>
</reference>
<proteinExistence type="predicted"/>
<reference evidence="2" key="1">
    <citation type="submission" date="2010-08" db="EMBL/GenBank/DDBJ databases">
        <authorList>
            <consortium name="Caenorhabditis japonica Sequencing Consortium"/>
            <person name="Wilson R.K."/>
        </authorList>
    </citation>
    <scope>NUCLEOTIDE SEQUENCE [LARGE SCALE GENOMIC DNA]</scope>
    <source>
        <strain evidence="2">DF5081</strain>
    </source>
</reference>
<accession>A0A8R1DW32</accession>
<evidence type="ECO:0000313" key="2">
    <source>
        <dbReference type="Proteomes" id="UP000005237"/>
    </source>
</evidence>
<evidence type="ECO:0000313" key="1">
    <source>
        <dbReference type="EnsemblMetazoa" id="CJA13841.1"/>
    </source>
</evidence>
<protein>
    <submittedName>
        <fullName evidence="1">Uncharacterized protein</fullName>
    </submittedName>
</protein>
<organism evidence="1 2">
    <name type="scientific">Caenorhabditis japonica</name>
    <dbReference type="NCBI Taxonomy" id="281687"/>
    <lineage>
        <taxon>Eukaryota</taxon>
        <taxon>Metazoa</taxon>
        <taxon>Ecdysozoa</taxon>
        <taxon>Nematoda</taxon>
        <taxon>Chromadorea</taxon>
        <taxon>Rhabditida</taxon>
        <taxon>Rhabditina</taxon>
        <taxon>Rhabditomorpha</taxon>
        <taxon>Rhabditoidea</taxon>
        <taxon>Rhabditidae</taxon>
        <taxon>Peloderinae</taxon>
        <taxon>Caenorhabditis</taxon>
    </lineage>
</organism>
<dbReference type="AlphaFoldDB" id="A0A8R1DW32"/>